<dbReference type="PANTHER" id="PTHR42994:SF2">
    <property type="entry name" value="PEPTIDASE"/>
    <property type="match status" value="1"/>
</dbReference>
<keyword evidence="6" id="KW-0482">Metalloprotease</keyword>
<evidence type="ECO:0000313" key="11">
    <source>
        <dbReference type="EMBL" id="SQJ04741.1"/>
    </source>
</evidence>
<keyword evidence="2" id="KW-0645">Protease</keyword>
<dbReference type="Gene3D" id="3.30.70.360">
    <property type="match status" value="1"/>
</dbReference>
<evidence type="ECO:0000256" key="5">
    <source>
        <dbReference type="ARBA" id="ARBA00022833"/>
    </source>
</evidence>
<evidence type="ECO:0000256" key="1">
    <source>
        <dbReference type="ARBA" id="ARBA00001947"/>
    </source>
</evidence>
<dbReference type="NCBIfam" id="TIGR01883">
    <property type="entry name" value="PepT-like"/>
    <property type="match status" value="1"/>
</dbReference>
<dbReference type="EMBL" id="LS483487">
    <property type="protein sequence ID" value="SQJ04741.1"/>
    <property type="molecule type" value="Genomic_DNA"/>
</dbReference>
<dbReference type="Gene3D" id="3.40.630.10">
    <property type="entry name" value="Zn peptidases"/>
    <property type="match status" value="1"/>
</dbReference>
<sequence length="370" mass="39741">MVKENRLVQTFIDMASISSPSLKEREVGDYLLKALKELGMEAYEDNAGKVHGGNCGNIIGVLKAPGKKKVLFSAHMDTVLPCDKVTPIIENGIIKSDGTSVLGGDDKGGIAAILEMISVIKENNLDHPEIIVVFSIAEEIGLRGARAFDIEKYSPDYSFILDSSGKPGEAIIQAPYSAKGEMKIIGKPAHAGISPENGINALTVASHAITKIKLGRIDSETTSNIGIVRGGEAVNIVMPELSIMYEARSFKGEKLDNLLKETNDIFEATAKEFGAEFINDVKKGYDGFTLDSEAEILKCFARACANTGLECKQKSSGGGSDANVYNAKGFTSVNLAVGMSKVHTKEEFIEIKDMVDTAKLILEVSKELSK</sequence>
<dbReference type="KEGG" id="ful:C4N20_00015"/>
<dbReference type="PROSITE" id="PS00758">
    <property type="entry name" value="ARGE_DAPE_CPG2_1"/>
    <property type="match status" value="1"/>
</dbReference>
<accession>A0AAX2JB37</accession>
<evidence type="ECO:0000256" key="2">
    <source>
        <dbReference type="ARBA" id="ARBA00022670"/>
    </source>
</evidence>
<evidence type="ECO:0000256" key="8">
    <source>
        <dbReference type="PIRSR" id="PIRSR001123-1"/>
    </source>
</evidence>
<dbReference type="Pfam" id="PF01546">
    <property type="entry name" value="Peptidase_M20"/>
    <property type="match status" value="1"/>
</dbReference>
<keyword evidence="11" id="KW-0031">Aminopeptidase</keyword>
<dbReference type="GO" id="GO:0008237">
    <property type="term" value="F:metallopeptidase activity"/>
    <property type="evidence" value="ECO:0007669"/>
    <property type="project" value="UniProtKB-KW"/>
</dbReference>
<feature type="binding site" evidence="9">
    <location>
        <position position="105"/>
    </location>
    <ligand>
        <name>Zn(2+)</name>
        <dbReference type="ChEBI" id="CHEBI:29105"/>
        <label>2</label>
    </ligand>
</feature>
<feature type="binding site" evidence="9">
    <location>
        <position position="105"/>
    </location>
    <ligand>
        <name>Zn(2+)</name>
        <dbReference type="ChEBI" id="CHEBI:29105"/>
        <label>1</label>
    </ligand>
</feature>
<dbReference type="InterPro" id="IPR008007">
    <property type="entry name" value="Peptidase_M42"/>
</dbReference>
<feature type="active site" description="Proton acceptor" evidence="8">
    <location>
        <position position="138"/>
    </location>
</feature>
<dbReference type="GO" id="GO:0006508">
    <property type="term" value="P:proteolysis"/>
    <property type="evidence" value="ECO:0007669"/>
    <property type="project" value="UniProtKB-KW"/>
</dbReference>
<dbReference type="InterPro" id="IPR036264">
    <property type="entry name" value="Bact_exopeptidase_dim_dom"/>
</dbReference>
<evidence type="ECO:0000256" key="7">
    <source>
        <dbReference type="PIRNR" id="PIRNR001123"/>
    </source>
</evidence>
<dbReference type="PIRSF" id="PIRSF001123">
    <property type="entry name" value="PepA_GA"/>
    <property type="match status" value="1"/>
</dbReference>
<dbReference type="SUPFAM" id="SSF55031">
    <property type="entry name" value="Bacterial exopeptidase dimerisation domain"/>
    <property type="match status" value="1"/>
</dbReference>
<dbReference type="InterPro" id="IPR002933">
    <property type="entry name" value="Peptidase_M20"/>
</dbReference>
<dbReference type="InterPro" id="IPR010162">
    <property type="entry name" value="PepT-like"/>
</dbReference>
<evidence type="ECO:0000256" key="9">
    <source>
        <dbReference type="PIRSR" id="PIRSR001123-2"/>
    </source>
</evidence>
<dbReference type="EC" id="3.4.11.4" evidence="11"/>
<evidence type="ECO:0000256" key="4">
    <source>
        <dbReference type="ARBA" id="ARBA00022801"/>
    </source>
</evidence>
<comment type="similarity">
    <text evidence="7">Belongs to the peptidase M42 family.</text>
</comment>
<proteinExistence type="inferred from homology"/>
<name>A0AAX2JB37_9FUSO</name>
<feature type="binding site" evidence="9">
    <location>
        <position position="162"/>
    </location>
    <ligand>
        <name>Zn(2+)</name>
        <dbReference type="ChEBI" id="CHEBI:29105"/>
        <label>1</label>
    </ligand>
</feature>
<dbReference type="Pfam" id="PF07687">
    <property type="entry name" value="M20_dimer"/>
    <property type="match status" value="1"/>
</dbReference>
<comment type="cofactor">
    <cofactor evidence="1">
        <name>Zn(2+)</name>
        <dbReference type="ChEBI" id="CHEBI:29105"/>
    </cofactor>
</comment>
<dbReference type="GO" id="GO:0045148">
    <property type="term" value="F:tripeptide aminopeptidase activity"/>
    <property type="evidence" value="ECO:0007669"/>
    <property type="project" value="UniProtKB-EC"/>
</dbReference>
<keyword evidence="4 11" id="KW-0378">Hydrolase</keyword>
<dbReference type="InterPro" id="IPR011650">
    <property type="entry name" value="Peptidase_M20_dimer"/>
</dbReference>
<organism evidence="11 12">
    <name type="scientific">Fusobacterium ulcerans</name>
    <dbReference type="NCBI Taxonomy" id="861"/>
    <lineage>
        <taxon>Bacteria</taxon>
        <taxon>Fusobacteriati</taxon>
        <taxon>Fusobacteriota</taxon>
        <taxon>Fusobacteriia</taxon>
        <taxon>Fusobacteriales</taxon>
        <taxon>Fusobacteriaceae</taxon>
        <taxon>Fusobacterium</taxon>
    </lineage>
</organism>
<dbReference type="InterPro" id="IPR001261">
    <property type="entry name" value="ArgE/DapE_CS"/>
</dbReference>
<feature type="domain" description="Peptidase M20 dimerisation" evidence="10">
    <location>
        <begin position="177"/>
        <end position="272"/>
    </location>
</feature>
<dbReference type="AlphaFoldDB" id="A0AAX2JB37"/>
<dbReference type="GO" id="GO:0046872">
    <property type="term" value="F:metal ion binding"/>
    <property type="evidence" value="ECO:0007669"/>
    <property type="project" value="UniProtKB-UniRule"/>
</dbReference>
<dbReference type="GeneID" id="78453174"/>
<dbReference type="PANTHER" id="PTHR42994">
    <property type="entry name" value="PEPTIDASE T"/>
    <property type="match status" value="1"/>
</dbReference>
<evidence type="ECO:0000256" key="6">
    <source>
        <dbReference type="ARBA" id="ARBA00023049"/>
    </source>
</evidence>
<gene>
    <name evidence="11" type="primary">pepT_1</name>
    <name evidence="11" type="ORF">NCTC12112_01869</name>
</gene>
<protein>
    <submittedName>
        <fullName evidence="11">Peptidase T</fullName>
        <ecNumber evidence="11">3.4.11.4</ecNumber>
    </submittedName>
</protein>
<comment type="cofactor">
    <cofactor evidence="9">
        <name>a divalent metal cation</name>
        <dbReference type="ChEBI" id="CHEBI:60240"/>
    </cofactor>
    <text evidence="9">Binds 2 divalent metal cations per subunit.</text>
</comment>
<reference evidence="11 12" key="1">
    <citation type="submission" date="2018-06" db="EMBL/GenBank/DDBJ databases">
        <authorList>
            <consortium name="Pathogen Informatics"/>
            <person name="Doyle S."/>
        </authorList>
    </citation>
    <scope>NUCLEOTIDE SEQUENCE [LARGE SCALE GENOMIC DNA]</scope>
    <source>
        <strain evidence="11 12">NCTC12112</strain>
    </source>
</reference>
<dbReference type="RefSeq" id="WP_005982215.1">
    <property type="nucleotide sequence ID" value="NZ_CABKNW010000005.1"/>
</dbReference>
<dbReference type="Proteomes" id="UP000249008">
    <property type="component" value="Chromosome 1"/>
</dbReference>
<feature type="binding site" evidence="9">
    <location>
        <position position="139"/>
    </location>
    <ligand>
        <name>Zn(2+)</name>
        <dbReference type="ChEBI" id="CHEBI:29105"/>
        <label>2</label>
    </ligand>
</feature>
<evidence type="ECO:0000256" key="3">
    <source>
        <dbReference type="ARBA" id="ARBA00022723"/>
    </source>
</evidence>
<dbReference type="SUPFAM" id="SSF53187">
    <property type="entry name" value="Zn-dependent exopeptidases"/>
    <property type="match status" value="1"/>
</dbReference>
<keyword evidence="5" id="KW-0862">Zinc</keyword>
<keyword evidence="3 9" id="KW-0479">Metal-binding</keyword>
<evidence type="ECO:0000313" key="12">
    <source>
        <dbReference type="Proteomes" id="UP000249008"/>
    </source>
</evidence>
<evidence type="ECO:0000259" key="10">
    <source>
        <dbReference type="Pfam" id="PF07687"/>
    </source>
</evidence>